<name>A0A8D8QZT3_9HEMI</name>
<accession>A0A8D8QZT3</accession>
<dbReference type="EMBL" id="HBUF01625945">
    <property type="protein sequence ID" value="CAG6782131.1"/>
    <property type="molecule type" value="Transcribed_RNA"/>
</dbReference>
<evidence type="ECO:0000313" key="2">
    <source>
        <dbReference type="EMBL" id="CAG6641574.1"/>
    </source>
</evidence>
<dbReference type="AlphaFoldDB" id="A0A8D8QZT3"/>
<evidence type="ECO:0000256" key="1">
    <source>
        <dbReference type="SAM" id="SignalP"/>
    </source>
</evidence>
<proteinExistence type="predicted"/>
<protein>
    <submittedName>
        <fullName evidence="2">Uncharacterized protein</fullName>
    </submittedName>
</protein>
<reference evidence="2" key="1">
    <citation type="submission" date="2021-05" db="EMBL/GenBank/DDBJ databases">
        <authorList>
            <person name="Alioto T."/>
            <person name="Alioto T."/>
            <person name="Gomez Garrido J."/>
        </authorList>
    </citation>
    <scope>NUCLEOTIDE SEQUENCE</scope>
</reference>
<dbReference type="EMBL" id="HBUF01259176">
    <property type="protein sequence ID" value="CAG6682423.1"/>
    <property type="molecule type" value="Transcribed_RNA"/>
</dbReference>
<organism evidence="2">
    <name type="scientific">Cacopsylla melanoneura</name>
    <dbReference type="NCBI Taxonomy" id="428564"/>
    <lineage>
        <taxon>Eukaryota</taxon>
        <taxon>Metazoa</taxon>
        <taxon>Ecdysozoa</taxon>
        <taxon>Arthropoda</taxon>
        <taxon>Hexapoda</taxon>
        <taxon>Insecta</taxon>
        <taxon>Pterygota</taxon>
        <taxon>Neoptera</taxon>
        <taxon>Paraneoptera</taxon>
        <taxon>Hemiptera</taxon>
        <taxon>Sternorrhyncha</taxon>
        <taxon>Psylloidea</taxon>
        <taxon>Psyllidae</taxon>
        <taxon>Psyllinae</taxon>
        <taxon>Cacopsylla</taxon>
    </lineage>
</organism>
<dbReference type="EMBL" id="HBUF01456507">
    <property type="protein sequence ID" value="CAG6743929.1"/>
    <property type="molecule type" value="Transcribed_RNA"/>
</dbReference>
<dbReference type="EMBL" id="HBUF01118093">
    <property type="protein sequence ID" value="CAG6641574.1"/>
    <property type="molecule type" value="Transcribed_RNA"/>
</dbReference>
<feature type="signal peptide" evidence="1">
    <location>
        <begin position="1"/>
        <end position="24"/>
    </location>
</feature>
<feature type="chain" id="PRO_5036428560" evidence="1">
    <location>
        <begin position="25"/>
        <end position="176"/>
    </location>
</feature>
<sequence length="176" mass="20779">MIYLKTIYLLCFGIMLLHVVLVSATPTQVPRPAQVKQSIDDQIKKTMDYTYKLFEYGLVLRVMKDEVMTRLYHVKDDLKKVEILEKNKTIPDIIFGAVMKNDFWIDRNMTVLKKDIKRDFNNGTLTKKEVEKVYSKLMTKLRRKTKSEINLAIKGLKKGLRSTPYHFLCQTEYTQY</sequence>
<dbReference type="EMBL" id="HBUF01118094">
    <property type="protein sequence ID" value="CAG6641575.1"/>
    <property type="molecule type" value="Transcribed_RNA"/>
</dbReference>
<keyword evidence="1" id="KW-0732">Signal</keyword>